<sequence length="146" mass="15785">MTTTTSATLIFLLYVSQLLVGFSRNEASDPPQTDEDCEYYDPAVDNITCTIQSLNTTGDPIPVGCLATCENSTRYLPNGTECLGISQHVANRMQGNVNYTCPVGLCYRGVCQRNGLGIDCWHDTPPPNSTNVTTKAPTTLTSGRDL</sequence>
<evidence type="ECO:0000313" key="9">
    <source>
        <dbReference type="EMBL" id="JAC30576.1"/>
    </source>
</evidence>
<dbReference type="InterPro" id="IPR045797">
    <property type="entry name" value="EVA_Class_A"/>
</dbReference>
<dbReference type="AlphaFoldDB" id="A0A023G8N3"/>
<accession>A0A023G8N3</accession>
<evidence type="ECO:0000256" key="8">
    <source>
        <dbReference type="SAM" id="SignalP"/>
    </source>
</evidence>
<name>A0A023G8N3_AMBTT</name>
<comment type="subcellular location">
    <subcellularLocation>
        <location evidence="1 6">Secreted</location>
    </subcellularLocation>
</comment>
<evidence type="ECO:0000256" key="1">
    <source>
        <dbReference type="ARBA" id="ARBA00004613"/>
    </source>
</evidence>
<dbReference type="Pfam" id="PF19429">
    <property type="entry name" value="EVA_Class_A"/>
    <property type="match status" value="1"/>
</dbReference>
<dbReference type="GO" id="GO:0005576">
    <property type="term" value="C:extracellular region"/>
    <property type="evidence" value="ECO:0007669"/>
    <property type="project" value="UniProtKB-SubCell"/>
</dbReference>
<reference evidence="9" key="1">
    <citation type="submission" date="2014-03" db="EMBL/GenBank/DDBJ databases">
        <title>The sialotranscriptome of Amblyomma triste, Amblyomma parvum and Amblyomma cajennense ticks, uncovered by 454-based RNA-seq.</title>
        <authorList>
            <person name="Garcia G.R."/>
            <person name="Gardinassi L.G."/>
            <person name="Ribeiro J.M."/>
            <person name="Anatriello E."/>
            <person name="Ferreira B.R."/>
            <person name="Moreira H.N."/>
            <person name="Mafra C."/>
            <person name="Olegario M.M."/>
            <person name="Szabo P.J."/>
            <person name="Miranda-Santos I.K."/>
            <person name="Maruyama S.R."/>
        </authorList>
    </citation>
    <scope>NUCLEOTIDE SEQUENCE</scope>
    <source>
        <strain evidence="9">Mato Grasso do Sul</strain>
        <tissue evidence="9">Salivary glands</tissue>
    </source>
</reference>
<feature type="region of interest" description="Disordered" evidence="7">
    <location>
        <begin position="127"/>
        <end position="146"/>
    </location>
</feature>
<dbReference type="GO" id="GO:0019957">
    <property type="term" value="F:C-C chemokine binding"/>
    <property type="evidence" value="ECO:0007669"/>
    <property type="project" value="InterPro"/>
</dbReference>
<feature type="compositionally biased region" description="Polar residues" evidence="7">
    <location>
        <begin position="129"/>
        <end position="146"/>
    </location>
</feature>
<dbReference type="EMBL" id="GBBM01004842">
    <property type="protein sequence ID" value="JAC30576.1"/>
    <property type="molecule type" value="mRNA"/>
</dbReference>
<feature type="signal peptide" evidence="8">
    <location>
        <begin position="1"/>
        <end position="27"/>
    </location>
</feature>
<feature type="chain" id="PRO_5001520800" description="Evasin" evidence="8">
    <location>
        <begin position="28"/>
        <end position="146"/>
    </location>
</feature>
<organism evidence="9">
    <name type="scientific">Amblyomma triste</name>
    <name type="common">Neotropical tick</name>
    <dbReference type="NCBI Taxonomy" id="251400"/>
    <lineage>
        <taxon>Eukaryota</taxon>
        <taxon>Metazoa</taxon>
        <taxon>Ecdysozoa</taxon>
        <taxon>Arthropoda</taxon>
        <taxon>Chelicerata</taxon>
        <taxon>Arachnida</taxon>
        <taxon>Acari</taxon>
        <taxon>Parasitiformes</taxon>
        <taxon>Ixodida</taxon>
        <taxon>Ixodoidea</taxon>
        <taxon>Ixodidae</taxon>
        <taxon>Amblyomminae</taxon>
        <taxon>Amblyomma</taxon>
    </lineage>
</organism>
<proteinExistence type="evidence at transcript level"/>
<evidence type="ECO:0000256" key="2">
    <source>
        <dbReference type="ARBA" id="ARBA00022525"/>
    </source>
</evidence>
<protein>
    <recommendedName>
        <fullName evidence="6">Evasin</fullName>
    </recommendedName>
</protein>
<comment type="function">
    <text evidence="6">Salivary chemokine-binding protein which binds to host chemokines.</text>
</comment>
<dbReference type="Gene3D" id="2.30.130.100">
    <property type="match status" value="1"/>
</dbReference>
<keyword evidence="4 6" id="KW-1015">Disulfide bond</keyword>
<keyword evidence="3 6" id="KW-0732">Signal</keyword>
<evidence type="ECO:0000256" key="3">
    <source>
        <dbReference type="ARBA" id="ARBA00022729"/>
    </source>
</evidence>
<evidence type="ECO:0000256" key="5">
    <source>
        <dbReference type="ARBA" id="ARBA00023180"/>
    </source>
</evidence>
<keyword evidence="2 6" id="KW-0964">Secreted</keyword>
<keyword evidence="5 6" id="KW-0325">Glycoprotein</keyword>
<evidence type="ECO:0000256" key="4">
    <source>
        <dbReference type="ARBA" id="ARBA00023157"/>
    </source>
</evidence>
<evidence type="ECO:0000256" key="7">
    <source>
        <dbReference type="SAM" id="MobiDB-lite"/>
    </source>
</evidence>
<evidence type="ECO:0000256" key="6">
    <source>
        <dbReference type="RuleBase" id="RU369006"/>
    </source>
</evidence>